<dbReference type="SUPFAM" id="SSF53383">
    <property type="entry name" value="PLP-dependent transferases"/>
    <property type="match status" value="1"/>
</dbReference>
<evidence type="ECO:0000313" key="6">
    <source>
        <dbReference type="EMBL" id="MDQ7903439.1"/>
    </source>
</evidence>
<dbReference type="Pfam" id="PF00282">
    <property type="entry name" value="Pyridoxal_deC"/>
    <property type="match status" value="1"/>
</dbReference>
<dbReference type="PANTHER" id="PTHR42735:SF6">
    <property type="entry name" value="SPHINGOSINE-1-PHOSPHATE LYASE 1"/>
    <property type="match status" value="1"/>
</dbReference>
<proteinExistence type="inferred from homology"/>
<keyword evidence="6" id="KW-0808">Transferase</keyword>
<evidence type="ECO:0000256" key="4">
    <source>
        <dbReference type="ARBA" id="ARBA00038302"/>
    </source>
</evidence>
<comment type="cofactor">
    <cofactor evidence="1 5">
        <name>pyridoxal 5'-phosphate</name>
        <dbReference type="ChEBI" id="CHEBI:597326"/>
    </cofactor>
</comment>
<dbReference type="Proteomes" id="UP001230908">
    <property type="component" value="Unassembled WGS sequence"/>
</dbReference>
<comment type="caution">
    <text evidence="6">The sequence shown here is derived from an EMBL/GenBank/DDBJ whole genome shotgun (WGS) entry which is preliminary data.</text>
</comment>
<dbReference type="GO" id="GO:0008483">
    <property type="term" value="F:transaminase activity"/>
    <property type="evidence" value="ECO:0007669"/>
    <property type="project" value="UniProtKB-KW"/>
</dbReference>
<keyword evidence="7" id="KW-1185">Reference proteome</keyword>
<evidence type="ECO:0000256" key="1">
    <source>
        <dbReference type="ARBA" id="ARBA00001933"/>
    </source>
</evidence>
<dbReference type="InterPro" id="IPR002129">
    <property type="entry name" value="PyrdxlP-dep_de-COase"/>
</dbReference>
<dbReference type="EMBL" id="JAVHUY010000002">
    <property type="protein sequence ID" value="MDQ7903439.1"/>
    <property type="molecule type" value="Genomic_DNA"/>
</dbReference>
<evidence type="ECO:0000256" key="3">
    <source>
        <dbReference type="ARBA" id="ARBA00023239"/>
    </source>
</evidence>
<sequence length="464" mass="47854">MSLPKDGLPAEQVLDEIRALRAADRPTHGGRLFAYVYDPGLDGLDELAMSAYALAAHVNGLDPTAFPSLLAMENTLVGAAATLLGGGPDTVGNVTSGGTESLMLAVKAARDGAPGVERPRMVVPVTGHAAFTKAAHYLGVALDLVPASPSTLRPAAEDVAAAIGPDTVLVACSAPAYAHGVVDPVAEIAAVASAAGVRCHVDACFGGWTLPYLRRLGVDVPPFDLSVPGVTSISVDLHKYAYTPKGVSVLLHRDAELRRPQYFAYAGWPGYTMVNPVISSTRSGGPIAAAYAVLRHIGDSGYLALASRTLEAVRSLALAVSGVEGLRLLAPLESTVVCFTADSFDVFVLADELAARGWHTQPQFAYGELPASIHLSVTASVAPRVAEFGPDLAAAAQAARAAGPVSLPSVSLDTPLPELLAALGFGAGLPDRMAPVNALLNAAPPEVREALLVDFLGHLQRPAL</sequence>
<dbReference type="InterPro" id="IPR015421">
    <property type="entry name" value="PyrdxlP-dep_Trfase_major"/>
</dbReference>
<dbReference type="InterPro" id="IPR015422">
    <property type="entry name" value="PyrdxlP-dep_Trfase_small"/>
</dbReference>
<keyword evidence="6" id="KW-0032">Aminotransferase</keyword>
<gene>
    <name evidence="6" type="ORF">RB614_02780</name>
</gene>
<dbReference type="Gene3D" id="3.40.640.10">
    <property type="entry name" value="Type I PLP-dependent aspartate aminotransferase-like (Major domain)"/>
    <property type="match status" value="1"/>
</dbReference>
<protein>
    <submittedName>
        <fullName evidence="6">Aminotransferase class V-fold PLP-dependent enzyme</fullName>
    </submittedName>
</protein>
<evidence type="ECO:0000313" key="7">
    <source>
        <dbReference type="Proteomes" id="UP001230908"/>
    </source>
</evidence>
<keyword evidence="2 5" id="KW-0663">Pyridoxal phosphate</keyword>
<dbReference type="Gene3D" id="3.90.1150.10">
    <property type="entry name" value="Aspartate Aminotransferase, domain 1"/>
    <property type="match status" value="1"/>
</dbReference>
<keyword evidence="3 5" id="KW-0456">Lyase</keyword>
<dbReference type="RefSeq" id="WP_308710712.1">
    <property type="nucleotide sequence ID" value="NZ_JAVHUY010000002.1"/>
</dbReference>
<dbReference type="PANTHER" id="PTHR42735">
    <property type="match status" value="1"/>
</dbReference>
<name>A0ABU0Z8Q5_9ACTN</name>
<evidence type="ECO:0000256" key="2">
    <source>
        <dbReference type="ARBA" id="ARBA00022898"/>
    </source>
</evidence>
<evidence type="ECO:0000256" key="5">
    <source>
        <dbReference type="RuleBase" id="RU000382"/>
    </source>
</evidence>
<reference evidence="6 7" key="1">
    <citation type="submission" date="2023-08" db="EMBL/GenBank/DDBJ databases">
        <title>Phytohabitans sansha sp. nov., isolated from marine sediment.</title>
        <authorList>
            <person name="Zhao Y."/>
            <person name="Yi K."/>
        </authorList>
    </citation>
    <scope>NUCLEOTIDE SEQUENCE [LARGE SCALE GENOMIC DNA]</scope>
    <source>
        <strain evidence="6 7">ZYX-F-186</strain>
    </source>
</reference>
<organism evidence="6 7">
    <name type="scientific">Phytohabitans maris</name>
    <dbReference type="NCBI Taxonomy" id="3071409"/>
    <lineage>
        <taxon>Bacteria</taxon>
        <taxon>Bacillati</taxon>
        <taxon>Actinomycetota</taxon>
        <taxon>Actinomycetes</taxon>
        <taxon>Micromonosporales</taxon>
        <taxon>Micromonosporaceae</taxon>
    </lineage>
</organism>
<accession>A0ABU0Z8Q5</accession>
<dbReference type="InterPro" id="IPR050477">
    <property type="entry name" value="GrpII_AminoAcid_Decarb"/>
</dbReference>
<comment type="similarity">
    <text evidence="4">Belongs to the group II decarboxylase family. Sphingosine-1-phosphate lyase subfamily.</text>
</comment>
<dbReference type="InterPro" id="IPR015424">
    <property type="entry name" value="PyrdxlP-dep_Trfase"/>
</dbReference>